<keyword evidence="3" id="KW-0732">Signal</keyword>
<keyword evidence="2" id="KW-0472">Membrane</keyword>
<feature type="compositionally biased region" description="Pro residues" evidence="1">
    <location>
        <begin position="43"/>
        <end position="54"/>
    </location>
</feature>
<feature type="chain" id="PRO_5043585853" description="Classical arabinogalactan protein 26-like" evidence="3">
    <location>
        <begin position="25"/>
        <end position="137"/>
    </location>
</feature>
<feature type="region of interest" description="Disordered" evidence="1">
    <location>
        <begin position="43"/>
        <end position="105"/>
    </location>
</feature>
<evidence type="ECO:0000313" key="4">
    <source>
        <dbReference type="EMBL" id="KAG8389425.1"/>
    </source>
</evidence>
<dbReference type="Proteomes" id="UP000826271">
    <property type="component" value="Unassembled WGS sequence"/>
</dbReference>
<evidence type="ECO:0000256" key="1">
    <source>
        <dbReference type="SAM" id="MobiDB-lite"/>
    </source>
</evidence>
<reference evidence="4" key="1">
    <citation type="submission" date="2019-10" db="EMBL/GenBank/DDBJ databases">
        <authorList>
            <person name="Zhang R."/>
            <person name="Pan Y."/>
            <person name="Wang J."/>
            <person name="Ma R."/>
            <person name="Yu S."/>
        </authorList>
    </citation>
    <scope>NUCLEOTIDE SEQUENCE</scope>
    <source>
        <strain evidence="4">LA-IB0</strain>
        <tissue evidence="4">Leaf</tissue>
    </source>
</reference>
<feature type="compositionally biased region" description="Low complexity" evidence="1">
    <location>
        <begin position="92"/>
        <end position="103"/>
    </location>
</feature>
<dbReference type="InterPro" id="IPR039346">
    <property type="entry name" value="AGP25/26"/>
</dbReference>
<dbReference type="AlphaFoldDB" id="A0AAV6YDA0"/>
<keyword evidence="2" id="KW-0812">Transmembrane</keyword>
<feature type="signal peptide" evidence="3">
    <location>
        <begin position="1"/>
        <end position="24"/>
    </location>
</feature>
<keyword evidence="2" id="KW-1133">Transmembrane helix</keyword>
<dbReference type="PANTHER" id="PTHR35725:SF4">
    <property type="entry name" value="CLASSICAL ARABINOGALACTAN PROTEIN 26"/>
    <property type="match status" value="1"/>
</dbReference>
<evidence type="ECO:0000256" key="3">
    <source>
        <dbReference type="SAM" id="SignalP"/>
    </source>
</evidence>
<evidence type="ECO:0000313" key="5">
    <source>
        <dbReference type="Proteomes" id="UP000826271"/>
    </source>
</evidence>
<proteinExistence type="predicted"/>
<protein>
    <recommendedName>
        <fullName evidence="6">Classical arabinogalactan protein 26-like</fullName>
    </recommendedName>
</protein>
<comment type="caution">
    <text evidence="4">The sequence shown here is derived from an EMBL/GenBank/DDBJ whole genome shotgun (WGS) entry which is preliminary data.</text>
</comment>
<gene>
    <name evidence="4" type="ORF">BUALT_Bualt02G0228200</name>
</gene>
<evidence type="ECO:0008006" key="6">
    <source>
        <dbReference type="Google" id="ProtNLM"/>
    </source>
</evidence>
<name>A0AAV6YDA0_9LAMI</name>
<dbReference type="PANTHER" id="PTHR35725">
    <property type="entry name" value="CLASSICAL ARABINOGALACTAN PROTEIN 26"/>
    <property type="match status" value="1"/>
</dbReference>
<sequence>MAHSITPFLITLATTFMAFYSALGNHLPASTISAAPALLPDPISPLPSSQPPALSPDISPLFPSPGAPQLSPSESIIPLIPSSPSPPNPDEMAAPGPGMAFAPSGQLPDSSSLKLSFPVFSSFMVVVFGGLWANAAF</sequence>
<feature type="transmembrane region" description="Helical" evidence="2">
    <location>
        <begin position="115"/>
        <end position="135"/>
    </location>
</feature>
<feature type="compositionally biased region" description="Low complexity" evidence="1">
    <location>
        <begin position="70"/>
        <end position="80"/>
    </location>
</feature>
<evidence type="ECO:0000256" key="2">
    <source>
        <dbReference type="SAM" id="Phobius"/>
    </source>
</evidence>
<dbReference type="EMBL" id="WHWC01000002">
    <property type="protein sequence ID" value="KAG8389425.1"/>
    <property type="molecule type" value="Genomic_DNA"/>
</dbReference>
<organism evidence="4 5">
    <name type="scientific">Buddleja alternifolia</name>
    <dbReference type="NCBI Taxonomy" id="168488"/>
    <lineage>
        <taxon>Eukaryota</taxon>
        <taxon>Viridiplantae</taxon>
        <taxon>Streptophyta</taxon>
        <taxon>Embryophyta</taxon>
        <taxon>Tracheophyta</taxon>
        <taxon>Spermatophyta</taxon>
        <taxon>Magnoliopsida</taxon>
        <taxon>eudicotyledons</taxon>
        <taxon>Gunneridae</taxon>
        <taxon>Pentapetalae</taxon>
        <taxon>asterids</taxon>
        <taxon>lamiids</taxon>
        <taxon>Lamiales</taxon>
        <taxon>Scrophulariaceae</taxon>
        <taxon>Buddlejeae</taxon>
        <taxon>Buddleja</taxon>
    </lineage>
</organism>
<keyword evidence="5" id="KW-1185">Reference proteome</keyword>
<accession>A0AAV6YDA0</accession>